<dbReference type="OrthoDB" id="5947053at2759"/>
<accession>A0A3M6T6V8</accession>
<dbReference type="SUPFAM" id="SSF57262">
    <property type="entry name" value="Leech antihemostatic proteins"/>
    <property type="match status" value="1"/>
</dbReference>
<dbReference type="AlphaFoldDB" id="A0A3M6T6V8"/>
<dbReference type="InterPro" id="IPR042307">
    <property type="entry name" value="Reeler_sf"/>
</dbReference>
<gene>
    <name evidence="2" type="ORF">pdam_00005045</name>
</gene>
<organism evidence="2 3">
    <name type="scientific">Pocillopora damicornis</name>
    <name type="common">Cauliflower coral</name>
    <name type="synonym">Millepora damicornis</name>
    <dbReference type="NCBI Taxonomy" id="46731"/>
    <lineage>
        <taxon>Eukaryota</taxon>
        <taxon>Metazoa</taxon>
        <taxon>Cnidaria</taxon>
        <taxon>Anthozoa</taxon>
        <taxon>Hexacorallia</taxon>
        <taxon>Scleractinia</taxon>
        <taxon>Astrocoeniina</taxon>
        <taxon>Pocilloporidae</taxon>
        <taxon>Pocillopora</taxon>
    </lineage>
</organism>
<dbReference type="InterPro" id="IPR011061">
    <property type="entry name" value="Hirudin/antistatin"/>
</dbReference>
<name>A0A3M6T6V8_POCDA</name>
<dbReference type="GO" id="GO:0004857">
    <property type="term" value="F:enzyme inhibitor activity"/>
    <property type="evidence" value="ECO:0007669"/>
    <property type="project" value="InterPro"/>
</dbReference>
<keyword evidence="3" id="KW-1185">Reference proteome</keyword>
<evidence type="ECO:0000313" key="2">
    <source>
        <dbReference type="EMBL" id="RMX37034.1"/>
    </source>
</evidence>
<feature type="domain" description="Reelin" evidence="1">
    <location>
        <begin position="73"/>
        <end position="193"/>
    </location>
</feature>
<dbReference type="Gene3D" id="2.60.40.4060">
    <property type="entry name" value="Reeler domain"/>
    <property type="match status" value="1"/>
</dbReference>
<evidence type="ECO:0000259" key="1">
    <source>
        <dbReference type="Pfam" id="PF02014"/>
    </source>
</evidence>
<protein>
    <recommendedName>
        <fullName evidence="1">Reelin domain-containing protein</fullName>
    </recommendedName>
</protein>
<dbReference type="EMBL" id="RCHS01004212">
    <property type="protein sequence ID" value="RMX37034.1"/>
    <property type="molecule type" value="Genomic_DNA"/>
</dbReference>
<dbReference type="InterPro" id="IPR002861">
    <property type="entry name" value="Reeler_dom"/>
</dbReference>
<reference evidence="2 3" key="1">
    <citation type="journal article" date="2018" name="Sci. Rep.">
        <title>Comparative analysis of the Pocillopora damicornis genome highlights role of immune system in coral evolution.</title>
        <authorList>
            <person name="Cunning R."/>
            <person name="Bay R.A."/>
            <person name="Gillette P."/>
            <person name="Baker A.C."/>
            <person name="Traylor-Knowles N."/>
        </authorList>
    </citation>
    <scope>NUCLEOTIDE SEQUENCE [LARGE SCALE GENOMIC DNA]</scope>
    <source>
        <strain evidence="2">RSMAS</strain>
        <tissue evidence="2">Whole animal</tissue>
    </source>
</reference>
<evidence type="ECO:0000313" key="3">
    <source>
        <dbReference type="Proteomes" id="UP000275408"/>
    </source>
</evidence>
<comment type="caution">
    <text evidence="2">The sequence shown here is derived from an EMBL/GenBank/DDBJ whole genome shotgun (WGS) entry which is preliminary data.</text>
</comment>
<proteinExistence type="predicted"/>
<dbReference type="CDD" id="cd08544">
    <property type="entry name" value="Reeler"/>
    <property type="match status" value="1"/>
</dbReference>
<sequence>MLDNTEFRNRIDVTHQKQESCLKARTAIFHIDQVKTEVRLPCGMVKDWLPSGTKPQNSQPPYLLNITDPDGRSVYDDLYMGEPHYGPGQTTYTITLNGTRSGNMTQNFTGFMLYAYNEFDDEDSGDFLSPLPAGVSKRECHFNDTRQFIEVLENSTNSMYWHSIQIKWRSPKKSISGKITISASVVKEDGIFWDGISVTLNHACPMPGCYLPDGCPNGLARNKYGCTICECAGASSVTVGFLSLAVIMFSALKNWI</sequence>
<dbReference type="Proteomes" id="UP000275408">
    <property type="component" value="Unassembled WGS sequence"/>
</dbReference>
<dbReference type="Pfam" id="PF02014">
    <property type="entry name" value="Reeler"/>
    <property type="match status" value="1"/>
</dbReference>